<accession>A0A1R1JCP5</accession>
<dbReference type="AlphaFoldDB" id="A0A1R1JCP5"/>
<name>A0A1R1JCP5_9BURK</name>
<sequence length="67" mass="7455">MTVNKRVYQYTFRGKDGQIFDVDLEIDMGWLVNQMARKAVINKGKVSGAMSGAIKCRAKQRSDGGQS</sequence>
<dbReference type="RefSeq" id="WP_076476985.1">
    <property type="nucleotide sequence ID" value="NZ_MTJZ01000012.1"/>
</dbReference>
<evidence type="ECO:0000313" key="2">
    <source>
        <dbReference type="Proteomes" id="UP000187194"/>
    </source>
</evidence>
<organism evidence="1 2">
    <name type="scientific">Burkholderia ubonensis</name>
    <dbReference type="NCBI Taxonomy" id="101571"/>
    <lineage>
        <taxon>Bacteria</taxon>
        <taxon>Pseudomonadati</taxon>
        <taxon>Pseudomonadota</taxon>
        <taxon>Betaproteobacteria</taxon>
        <taxon>Burkholderiales</taxon>
        <taxon>Burkholderiaceae</taxon>
        <taxon>Burkholderia</taxon>
        <taxon>Burkholderia cepacia complex</taxon>
    </lineage>
</organism>
<proteinExistence type="predicted"/>
<protein>
    <submittedName>
        <fullName evidence="1">Uncharacterized protein</fullName>
    </submittedName>
</protein>
<evidence type="ECO:0000313" key="1">
    <source>
        <dbReference type="EMBL" id="OMG73116.1"/>
    </source>
</evidence>
<dbReference type="Proteomes" id="UP000187194">
    <property type="component" value="Unassembled WGS sequence"/>
</dbReference>
<dbReference type="EMBL" id="MTJZ01000012">
    <property type="protein sequence ID" value="OMG73116.1"/>
    <property type="molecule type" value="Genomic_DNA"/>
</dbReference>
<gene>
    <name evidence="1" type="ORF">BW685_12910</name>
</gene>
<reference evidence="1 2" key="1">
    <citation type="submission" date="2017-01" db="EMBL/GenBank/DDBJ databases">
        <title>Phylogeographic, genomic and meropenem susceptibility analysis of Burkholderia ubonensis.</title>
        <authorList>
            <person name="Price E.P."/>
            <person name="Sarovich D.S."/>
            <person name="Webb J.R."/>
            <person name="Hall C.M."/>
            <person name="Sahl J.W."/>
            <person name="Kaestli M."/>
            <person name="Mayo M."/>
            <person name="Harrington G."/>
            <person name="Baker A.L."/>
            <person name="Sidak-Loftis L.C."/>
            <person name="Lummis M."/>
            <person name="Schupp J.M."/>
            <person name="Gillece J.D."/>
            <person name="Tuanyok A."/>
            <person name="Warner J."/>
            <person name="Busch J.D."/>
            <person name="Keim P."/>
            <person name="Currie B.J."/>
            <person name="Wagner D.M."/>
        </authorList>
    </citation>
    <scope>NUCLEOTIDE SEQUENCE [LARGE SCALE GENOMIC DNA]</scope>
    <source>
        <strain evidence="1 2">A21</strain>
    </source>
</reference>
<comment type="caution">
    <text evidence="1">The sequence shown here is derived from an EMBL/GenBank/DDBJ whole genome shotgun (WGS) entry which is preliminary data.</text>
</comment>